<protein>
    <submittedName>
        <fullName evidence="1">Uncharacterized protein</fullName>
    </submittedName>
</protein>
<sequence length="168" mass="18726">MSAFRRLRSSPQWPIWADVVEKLDRLAAYPAALAFWAGELWVICLAPLRKLSVYAALRRRSPCGDLCGLSFASLLRFWAVAASRNSSRAPHGPRSLKRAIRRMRFRCAKSISTFLRRCRDCSYSGVAAIARATSRASSLRSRGTLRAGAFGQQRCLSSQASQSFLLAR</sequence>
<name>W6S7L2_9HYPH</name>
<dbReference type="AlphaFoldDB" id="W6S7L2"/>
<gene>
    <name evidence="1" type="ORF">LPU83_pLPU83d_0816</name>
</gene>
<dbReference type="EMBL" id="HG916855">
    <property type="protein sequence ID" value="CDM62186.1"/>
    <property type="molecule type" value="Genomic_DNA"/>
</dbReference>
<proteinExistence type="predicted"/>
<evidence type="ECO:0000313" key="1">
    <source>
        <dbReference type="EMBL" id="CDM62186.1"/>
    </source>
</evidence>
<dbReference type="Proteomes" id="UP000019443">
    <property type="component" value="Plasmid pLPU83d"/>
</dbReference>
<geneLocation type="plasmid" evidence="1 2">
    <name>pLPU83d</name>
</geneLocation>
<dbReference type="HOGENOM" id="CLU_1585195_0_0_5"/>
<reference evidence="1" key="1">
    <citation type="submission" date="2013-11" db="EMBL/GenBank/DDBJ databases">
        <title>Draft genome sequence of the broad-host-range Rhizobium sp. LPU83 strain, a member of the low-genetic diversity Oregon-like Rhizobium sp. group.</title>
        <authorList>
            <person name="Wibberg D."/>
            <person name="Puehler A."/>
            <person name="Schlueter A."/>
        </authorList>
    </citation>
    <scope>NUCLEOTIDE SEQUENCE [LARGE SCALE GENOMIC DNA]</scope>
    <source>
        <strain evidence="1">LPU83</strain>
        <plasmid evidence="1">pLPU83d</plasmid>
    </source>
</reference>
<accession>W6S7L2</accession>
<organism evidence="1 2">
    <name type="scientific">Rhizobium favelukesii</name>
    <dbReference type="NCBI Taxonomy" id="348824"/>
    <lineage>
        <taxon>Bacteria</taxon>
        <taxon>Pseudomonadati</taxon>
        <taxon>Pseudomonadota</taxon>
        <taxon>Alphaproteobacteria</taxon>
        <taxon>Hyphomicrobiales</taxon>
        <taxon>Rhizobiaceae</taxon>
        <taxon>Rhizobium/Agrobacterium group</taxon>
        <taxon>Rhizobium</taxon>
    </lineage>
</organism>
<keyword evidence="1" id="KW-0614">Plasmid</keyword>
<evidence type="ECO:0000313" key="2">
    <source>
        <dbReference type="Proteomes" id="UP000019443"/>
    </source>
</evidence>
<dbReference type="KEGG" id="rhl:LPU83_pLPU83d_0816"/>
<keyword evidence="2" id="KW-1185">Reference proteome</keyword>